<dbReference type="AlphaFoldDB" id="A0AAW9MR94"/>
<sequence>MNSKRIGAIILCLIIILINALIPKKENEDFKNTFDNMLSDKSNENIIKAGTNGKILKLSLEGVIADDGKNYLQDNSNSYSVLIKSLDRAISDDEIRGVYFFVNSPGGGVYESSEIRKRILKLKEKNIPIYVQMGTICASGGVYITSDADKIYAHPETLTGSIGVIMQSMNFSGLMEKYGVKAVTVKSGKNKDMLSPYKEPSSEELEIVQDFINSSYDRFVDIVANGRELSKEEVKKFADGRIYSAQKALEYKMIDKIGDEEDSLNALTHDNHLEDASIIEYSYNSLPFLDFLKYIPNEKSDLESVKSIISSRENADRPFMIYGGI</sequence>
<dbReference type="Gene3D" id="3.90.226.10">
    <property type="entry name" value="2-enoyl-CoA Hydratase, Chain A, domain 1"/>
    <property type="match status" value="2"/>
</dbReference>
<protein>
    <submittedName>
        <fullName evidence="6">Signal peptide peptidase SppA</fullName>
    </submittedName>
</protein>
<dbReference type="PANTHER" id="PTHR42987">
    <property type="entry name" value="PEPTIDASE S49"/>
    <property type="match status" value="1"/>
</dbReference>
<dbReference type="InterPro" id="IPR004635">
    <property type="entry name" value="Pept_S49_SppA"/>
</dbReference>
<dbReference type="Proteomes" id="UP001357733">
    <property type="component" value="Unassembled WGS sequence"/>
</dbReference>
<evidence type="ECO:0000313" key="6">
    <source>
        <dbReference type="EMBL" id="MEB3428666.1"/>
    </source>
</evidence>
<keyword evidence="3" id="KW-0378">Hydrolase</keyword>
<evidence type="ECO:0000256" key="3">
    <source>
        <dbReference type="ARBA" id="ARBA00022801"/>
    </source>
</evidence>
<dbReference type="GO" id="GO:0006508">
    <property type="term" value="P:proteolysis"/>
    <property type="evidence" value="ECO:0007669"/>
    <property type="project" value="UniProtKB-KW"/>
</dbReference>
<keyword evidence="2" id="KW-0645">Protease</keyword>
<comment type="similarity">
    <text evidence="1">Belongs to the peptidase S49 family.</text>
</comment>
<dbReference type="InterPro" id="IPR047272">
    <property type="entry name" value="S49_SppA_C"/>
</dbReference>
<dbReference type="SUPFAM" id="SSF52096">
    <property type="entry name" value="ClpP/crotonase"/>
    <property type="match status" value="1"/>
</dbReference>
<dbReference type="Pfam" id="PF01343">
    <property type="entry name" value="Peptidase_S49"/>
    <property type="match status" value="1"/>
</dbReference>
<dbReference type="InterPro" id="IPR029045">
    <property type="entry name" value="ClpP/crotonase-like_dom_sf"/>
</dbReference>
<evidence type="ECO:0000256" key="2">
    <source>
        <dbReference type="ARBA" id="ARBA00022670"/>
    </source>
</evidence>
<dbReference type="PANTHER" id="PTHR42987:SF7">
    <property type="entry name" value="SIGNAL PEPTIDE PEPTIDASE SPPA-RELATED"/>
    <property type="match status" value="1"/>
</dbReference>
<dbReference type="CDD" id="cd07023">
    <property type="entry name" value="S49_Sppa_N_C"/>
    <property type="match status" value="1"/>
</dbReference>
<evidence type="ECO:0000256" key="4">
    <source>
        <dbReference type="ARBA" id="ARBA00022825"/>
    </source>
</evidence>
<proteinExistence type="inferred from homology"/>
<evidence type="ECO:0000256" key="1">
    <source>
        <dbReference type="ARBA" id="ARBA00008683"/>
    </source>
</evidence>
<reference evidence="6 7" key="1">
    <citation type="submission" date="2024-01" db="EMBL/GenBank/DDBJ databases">
        <title>Complete genome sequence of Citroniella saccharovorans strain M6.X9, isolated from human fecal sample.</title>
        <authorList>
            <person name="Cheng G."/>
            <person name="Westerholm M."/>
            <person name="Schnurer A."/>
        </authorList>
    </citation>
    <scope>NUCLEOTIDE SEQUENCE [LARGE SCALE GENOMIC DNA]</scope>
    <source>
        <strain evidence="6 7">DSM 29873</strain>
    </source>
</reference>
<accession>A0AAW9MR94</accession>
<dbReference type="GO" id="GO:0008236">
    <property type="term" value="F:serine-type peptidase activity"/>
    <property type="evidence" value="ECO:0007669"/>
    <property type="project" value="UniProtKB-KW"/>
</dbReference>
<keyword evidence="4" id="KW-0720">Serine protease</keyword>
<organism evidence="6 7">
    <name type="scientific">Citroniella saccharovorans</name>
    <dbReference type="NCBI Taxonomy" id="2053367"/>
    <lineage>
        <taxon>Bacteria</taxon>
        <taxon>Bacillati</taxon>
        <taxon>Bacillota</taxon>
        <taxon>Tissierellia</taxon>
        <taxon>Tissierellales</taxon>
        <taxon>Peptoniphilaceae</taxon>
        <taxon>Citroniella</taxon>
    </lineage>
</organism>
<name>A0AAW9MR94_9FIRM</name>
<dbReference type="InterPro" id="IPR002142">
    <property type="entry name" value="Peptidase_S49"/>
</dbReference>
<dbReference type="RefSeq" id="WP_324618902.1">
    <property type="nucleotide sequence ID" value="NZ_JAYKOT010000001.1"/>
</dbReference>
<dbReference type="NCBIfam" id="TIGR00706">
    <property type="entry name" value="SppA_dom"/>
    <property type="match status" value="1"/>
</dbReference>
<feature type="domain" description="Peptidase S49" evidence="5">
    <location>
        <begin position="122"/>
        <end position="271"/>
    </location>
</feature>
<gene>
    <name evidence="6" type="primary">sppA</name>
    <name evidence="6" type="ORF">VLK81_01265</name>
</gene>
<comment type="caution">
    <text evidence="6">The sequence shown here is derived from an EMBL/GenBank/DDBJ whole genome shotgun (WGS) entry which is preliminary data.</text>
</comment>
<evidence type="ECO:0000259" key="5">
    <source>
        <dbReference type="Pfam" id="PF01343"/>
    </source>
</evidence>
<dbReference type="EMBL" id="JAYKOT010000001">
    <property type="protein sequence ID" value="MEB3428666.1"/>
    <property type="molecule type" value="Genomic_DNA"/>
</dbReference>
<evidence type="ECO:0000313" key="7">
    <source>
        <dbReference type="Proteomes" id="UP001357733"/>
    </source>
</evidence>
<keyword evidence="7" id="KW-1185">Reference proteome</keyword>